<dbReference type="Proteomes" id="UP000701853">
    <property type="component" value="Chromosome 13"/>
</dbReference>
<dbReference type="PANTHER" id="PTHR48200">
    <property type="entry name" value="PROTEIN, PUTATIVE-RELATED"/>
    <property type="match status" value="1"/>
</dbReference>
<name>A0A8J5Y1C0_9ROSI</name>
<accession>A0A8J5Y1C0</accession>
<organism evidence="1 2">
    <name type="scientific">Gossypium anomalum</name>
    <dbReference type="NCBI Taxonomy" id="47600"/>
    <lineage>
        <taxon>Eukaryota</taxon>
        <taxon>Viridiplantae</taxon>
        <taxon>Streptophyta</taxon>
        <taxon>Embryophyta</taxon>
        <taxon>Tracheophyta</taxon>
        <taxon>Spermatophyta</taxon>
        <taxon>Magnoliopsida</taxon>
        <taxon>eudicotyledons</taxon>
        <taxon>Gunneridae</taxon>
        <taxon>Pentapetalae</taxon>
        <taxon>rosids</taxon>
        <taxon>malvids</taxon>
        <taxon>Malvales</taxon>
        <taxon>Malvaceae</taxon>
        <taxon>Malvoideae</taxon>
        <taxon>Gossypium</taxon>
    </lineage>
</organism>
<gene>
    <name evidence="1" type="ORF">CXB51_035266</name>
</gene>
<dbReference type="OrthoDB" id="984336at2759"/>
<comment type="caution">
    <text evidence="1">The sequence shown here is derived from an EMBL/GenBank/DDBJ whole genome shotgun (WGS) entry which is preliminary data.</text>
</comment>
<dbReference type="PANTHER" id="PTHR48200:SF1">
    <property type="entry name" value="AMINOTRANSFERASE-LIKE PLANT MOBILE DOMAIN-CONTAINING PROTEIN"/>
    <property type="match status" value="1"/>
</dbReference>
<sequence length="232" mass="26867">MRPSSYFTVITEIYLTCSMFRFQVDRIYSRAACVPTFWKKLMTITGMGEQWITARIKEKGECKCISRDALKDLILTHPDETRRALGYVDEATTDLFHRLSKGSLLALRSWQRLQILRTFSRKMLSRELRGRFLFRLGPSVGNLGCHWLYPFARAKTAWIETVRTSNSWIGSSEFVYKGADYKRKVSEVSNAWNKTCRLKGVAIGPATTPEYVEWRGRGLMITSLSQPWKELD</sequence>
<proteinExistence type="predicted"/>
<dbReference type="AlphaFoldDB" id="A0A8J5Y1C0"/>
<evidence type="ECO:0000313" key="2">
    <source>
        <dbReference type="Proteomes" id="UP000701853"/>
    </source>
</evidence>
<reference evidence="1 2" key="1">
    <citation type="journal article" date="2021" name="bioRxiv">
        <title>The Gossypium anomalum genome as a resource for cotton improvement and evolutionary analysis of hybrid incompatibility.</title>
        <authorList>
            <person name="Grover C.E."/>
            <person name="Yuan D."/>
            <person name="Arick M.A."/>
            <person name="Miller E.R."/>
            <person name="Hu G."/>
            <person name="Peterson D.G."/>
            <person name="Wendel J.F."/>
            <person name="Udall J.A."/>
        </authorList>
    </citation>
    <scope>NUCLEOTIDE SEQUENCE [LARGE SCALE GENOMIC DNA]</scope>
    <source>
        <strain evidence="1">JFW-Udall</strain>
        <tissue evidence="1">Leaf</tissue>
    </source>
</reference>
<keyword evidence="2" id="KW-1185">Reference proteome</keyword>
<evidence type="ECO:0000313" key="1">
    <source>
        <dbReference type="EMBL" id="KAG8472517.1"/>
    </source>
</evidence>
<protein>
    <submittedName>
        <fullName evidence="1">Uncharacterized protein</fullName>
    </submittedName>
</protein>
<dbReference type="EMBL" id="JAHUZN010000013">
    <property type="protein sequence ID" value="KAG8472517.1"/>
    <property type="molecule type" value="Genomic_DNA"/>
</dbReference>